<organism evidence="1">
    <name type="scientific">Clostridium botulinum</name>
    <dbReference type="NCBI Taxonomy" id="1491"/>
    <lineage>
        <taxon>Bacteria</taxon>
        <taxon>Bacillati</taxon>
        <taxon>Bacillota</taxon>
        <taxon>Clostridia</taxon>
        <taxon>Eubacteriales</taxon>
        <taxon>Clostridiaceae</taxon>
        <taxon>Clostridium</taxon>
    </lineage>
</organism>
<protein>
    <submittedName>
        <fullName evidence="1">Uncharacterized protein</fullName>
    </submittedName>
</protein>
<name>A0A077K2Q7_CLOBO</name>
<dbReference type="RefSeq" id="WP_032072486.1">
    <property type="nucleotide sequence ID" value="NC_025146.1"/>
</dbReference>
<sequence>MARSKYVWLIVYETGETQFVKAQTVDQIFYCNELLKSTDSIINMTRMDVADDLRYKEAIDISFED</sequence>
<proteinExistence type="predicted"/>
<accession>A0A077K2Q7</accession>
<geneLocation type="plasmid" evidence="1">
    <name>pCB111</name>
</geneLocation>
<dbReference type="EMBL" id="AB855771">
    <property type="protein sequence ID" value="BAP25772.1"/>
    <property type="molecule type" value="Genomic_DNA"/>
</dbReference>
<evidence type="ECO:0000313" key="1">
    <source>
        <dbReference type="EMBL" id="BAP25772.1"/>
    </source>
</evidence>
<reference evidence="1" key="1">
    <citation type="submission" date="2013-09" db="EMBL/GenBank/DDBJ databases">
        <title>Analysis of type B2 neurotoxin-encoding plasmid in Clostridium botulinum.</title>
        <authorList>
            <person name="Hosomi K."/>
            <person name="Sakaguchi Y."/>
            <person name="Gotoh K."/>
            <person name="Nakamura K."/>
            <person name="Kohda T."/>
            <person name="Mukamoto M."/>
            <person name="Iida T."/>
            <person name="Kozaki S."/>
        </authorList>
    </citation>
    <scope>NUCLEOTIDE SEQUENCE</scope>
    <source>
        <strain evidence="1">111</strain>
        <plasmid evidence="1">pCB111</plasmid>
    </source>
</reference>
<dbReference type="AlphaFoldDB" id="A0A077K2Q7"/>
<dbReference type="EMBL" id="AB855771">
    <property type="protein sequence ID" value="BAP25746.1"/>
    <property type="molecule type" value="Genomic_DNA"/>
</dbReference>
<keyword evidence="1" id="KW-0614">Plasmid</keyword>